<evidence type="ECO:0000313" key="8">
    <source>
        <dbReference type="Proteomes" id="UP000185279"/>
    </source>
</evidence>
<dbReference type="PRINTS" id="PR00505">
    <property type="entry name" value="D12N6MTFRASE"/>
</dbReference>
<dbReference type="Pfam" id="PF02086">
    <property type="entry name" value="MethyltransfD12"/>
    <property type="match status" value="1"/>
</dbReference>
<dbReference type="GO" id="GO:0009007">
    <property type="term" value="F:site-specific DNA-methyltransferase (adenine-specific) activity"/>
    <property type="evidence" value="ECO:0007669"/>
    <property type="project" value="UniProtKB-EC"/>
</dbReference>
<accession>A0A0E3EMR1</accession>
<comment type="catalytic activity">
    <reaction evidence="6">
        <text>a 2'-deoxyadenosine in DNA + S-adenosyl-L-methionine = an N(6)-methyl-2'-deoxyadenosine in DNA + S-adenosyl-L-homocysteine + H(+)</text>
        <dbReference type="Rhea" id="RHEA:15197"/>
        <dbReference type="Rhea" id="RHEA-COMP:12418"/>
        <dbReference type="Rhea" id="RHEA-COMP:12419"/>
        <dbReference type="ChEBI" id="CHEBI:15378"/>
        <dbReference type="ChEBI" id="CHEBI:57856"/>
        <dbReference type="ChEBI" id="CHEBI:59789"/>
        <dbReference type="ChEBI" id="CHEBI:90615"/>
        <dbReference type="ChEBI" id="CHEBI:90616"/>
        <dbReference type="EC" id="2.1.1.72"/>
    </reaction>
</comment>
<dbReference type="PANTHER" id="PTHR30481">
    <property type="entry name" value="DNA ADENINE METHYLASE"/>
    <property type="match status" value="1"/>
</dbReference>
<evidence type="ECO:0000256" key="6">
    <source>
        <dbReference type="ARBA" id="ARBA00047942"/>
    </source>
</evidence>
<proteinExistence type="inferred from homology"/>
<keyword evidence="3 7" id="KW-0489">Methyltransferase</keyword>
<dbReference type="EMBL" id="KJ019027">
    <property type="protein sequence ID" value="AIX14536.1"/>
    <property type="molecule type" value="Genomic_DNA"/>
</dbReference>
<dbReference type="SUPFAM" id="SSF53335">
    <property type="entry name" value="S-adenosyl-L-methionine-dependent methyltransferases"/>
    <property type="match status" value="1"/>
</dbReference>
<dbReference type="InterPro" id="IPR023095">
    <property type="entry name" value="Ade_MeTrfase_dom_2"/>
</dbReference>
<dbReference type="GO" id="GO:0032259">
    <property type="term" value="P:methylation"/>
    <property type="evidence" value="ECO:0007669"/>
    <property type="project" value="UniProtKB-KW"/>
</dbReference>
<keyword evidence="5" id="KW-0949">S-adenosyl-L-methionine</keyword>
<dbReference type="Gene3D" id="3.40.50.150">
    <property type="entry name" value="Vaccinia Virus protein VP39"/>
    <property type="match status" value="1"/>
</dbReference>
<dbReference type="InterPro" id="IPR029063">
    <property type="entry name" value="SAM-dependent_MTases_sf"/>
</dbReference>
<organism evidence="7 8">
    <name type="scientific">Synechococcus phage ACG-2014c</name>
    <dbReference type="NCBI Taxonomy" id="1079998"/>
    <lineage>
        <taxon>Viruses</taxon>
        <taxon>Duplodnaviria</taxon>
        <taxon>Heunggongvirae</taxon>
        <taxon>Uroviricota</taxon>
        <taxon>Caudoviricetes</taxon>
        <taxon>Pantevenvirales</taxon>
        <taxon>Kyanoviridae</taxon>
        <taxon>Namakavirus</taxon>
        <taxon>Namakavirus smbcm6</taxon>
    </lineage>
</organism>
<dbReference type="InterPro" id="IPR012327">
    <property type="entry name" value="MeTrfase_D12"/>
</dbReference>
<evidence type="ECO:0000256" key="1">
    <source>
        <dbReference type="ARBA" id="ARBA00006594"/>
    </source>
</evidence>
<dbReference type="Gene3D" id="1.10.1020.10">
    <property type="entry name" value="Adenine-specific Methyltransferase, Domain 2"/>
    <property type="match status" value="1"/>
</dbReference>
<protein>
    <recommendedName>
        <fullName evidence="2">site-specific DNA-methyltransferase (adenine-specific)</fullName>
        <ecNumber evidence="2">2.1.1.72</ecNumber>
    </recommendedName>
</protein>
<name>A0A0E3EMR1_9CAUD</name>
<keyword evidence="4" id="KW-0808">Transferase</keyword>
<comment type="similarity">
    <text evidence="1">Belongs to the N(4)/N(6)-methyltransferase family.</text>
</comment>
<evidence type="ECO:0000256" key="5">
    <source>
        <dbReference type="ARBA" id="ARBA00022691"/>
    </source>
</evidence>
<dbReference type="Proteomes" id="UP000185279">
    <property type="component" value="Segment"/>
</dbReference>
<evidence type="ECO:0000256" key="4">
    <source>
        <dbReference type="ARBA" id="ARBA00022679"/>
    </source>
</evidence>
<dbReference type="EC" id="2.1.1.72" evidence="2"/>
<evidence type="ECO:0000313" key="7">
    <source>
        <dbReference type="EMBL" id="AIX14536.1"/>
    </source>
</evidence>
<gene>
    <name evidence="7" type="ORF">Syn7803C43_141</name>
</gene>
<reference evidence="7 8" key="1">
    <citation type="submission" date="2013-12" db="EMBL/GenBank/DDBJ databases">
        <title>Ecological redundancy of diverse viral populations within a natural community.</title>
        <authorList>
            <person name="Gregory A.C."/>
            <person name="LaButti K."/>
            <person name="Copeland A."/>
            <person name="Woyke T."/>
            <person name="Sullivan M.B."/>
        </authorList>
    </citation>
    <scope>NUCLEOTIDE SEQUENCE [LARGE SCALE GENOMIC DNA]</scope>
    <source>
        <strain evidence="7">Syn7803C43</strain>
    </source>
</reference>
<dbReference type="PANTHER" id="PTHR30481:SF2">
    <property type="entry name" value="SITE-SPECIFIC DNA-METHYLTRANSFERASE (ADENINE-SPECIFIC)"/>
    <property type="match status" value="1"/>
</dbReference>
<evidence type="ECO:0000256" key="3">
    <source>
        <dbReference type="ARBA" id="ARBA00022603"/>
    </source>
</evidence>
<sequence length="275" mass="32036">MTSLKTPLRYPGGKSRAIKKMAVYLPDMNDYTEYRESFLGGGSFALWMTQTYPKLDIWVNDLYVPLYNFWRVLQDQGQELRDQLVQLKYRHPEPVSAKELFLDAKDILNNDQTSNLSRAVAFYVVNKCSFSGLTESSSFSRQASDSNFSMRGIDKLPEYQKIIRRWKITNLSYEQLLTDDKNTFTYLDPPYEIGSNLYGKKGNMHSGFNHDHFAIKCDRFVGHQLISYNASQLIKERFDGWQTGEFDLTYTMRSVGSYMSDQKQRKELLLLNYGI</sequence>
<evidence type="ECO:0000256" key="2">
    <source>
        <dbReference type="ARBA" id="ARBA00011900"/>
    </source>
</evidence>